<reference evidence="1 2" key="1">
    <citation type="submission" date="2015-01" db="EMBL/GenBank/DDBJ databases">
        <title>Vibrio sp. C5 JCM 19232 whole genome shotgun sequence.</title>
        <authorList>
            <person name="Sawabe T."/>
            <person name="Meirelles P."/>
            <person name="Feng G."/>
            <person name="Sayaka M."/>
            <person name="Hattori M."/>
            <person name="Ohkuma M."/>
        </authorList>
    </citation>
    <scope>NUCLEOTIDE SEQUENCE [LARGE SCALE GENOMIC DNA]</scope>
    <source>
        <strain evidence="1 2">JCM19232</strain>
    </source>
</reference>
<reference evidence="1 2" key="2">
    <citation type="submission" date="2015-01" db="EMBL/GenBank/DDBJ databases">
        <authorList>
            <consortium name="NBRP consortium"/>
            <person name="Sawabe T."/>
            <person name="Meirelles P."/>
            <person name="Feng G."/>
            <person name="Sayaka M."/>
            <person name="Hattori M."/>
            <person name="Ohkuma M."/>
        </authorList>
    </citation>
    <scope>NUCLEOTIDE SEQUENCE [LARGE SCALE GENOMIC DNA]</scope>
    <source>
        <strain evidence="1 2">JCM19232</strain>
    </source>
</reference>
<dbReference type="GO" id="GO:0016301">
    <property type="term" value="F:kinase activity"/>
    <property type="evidence" value="ECO:0007669"/>
    <property type="project" value="UniProtKB-KW"/>
</dbReference>
<dbReference type="SUPFAM" id="SSF55874">
    <property type="entry name" value="ATPase domain of HSP90 chaperone/DNA topoisomerase II/histidine kinase"/>
    <property type="match status" value="1"/>
</dbReference>
<dbReference type="EMBL" id="BBSA01000001">
    <property type="protein sequence ID" value="GAM60534.1"/>
    <property type="molecule type" value="Genomic_DNA"/>
</dbReference>
<name>A0A0B8PCB7_9VIBR</name>
<evidence type="ECO:0000313" key="2">
    <source>
        <dbReference type="Proteomes" id="UP000031670"/>
    </source>
</evidence>
<accession>A0A0B8PCB7</accession>
<gene>
    <name evidence="1" type="ORF">JCM19232_867</name>
</gene>
<dbReference type="Gene3D" id="3.30.565.10">
    <property type="entry name" value="Histidine kinase-like ATPase, C-terminal domain"/>
    <property type="match status" value="1"/>
</dbReference>
<dbReference type="Proteomes" id="UP000031670">
    <property type="component" value="Unassembled WGS sequence"/>
</dbReference>
<keyword evidence="1" id="KW-0418">Kinase</keyword>
<proteinExistence type="predicted"/>
<keyword evidence="1" id="KW-0808">Transferase</keyword>
<sequence>MGLNNVHQRIKLLYGKGLSISRLEPGTEFTFTIPMEQSL</sequence>
<organism evidence="1 2">
    <name type="scientific">Vibrio ishigakensis</name>
    <dbReference type="NCBI Taxonomy" id="1481914"/>
    <lineage>
        <taxon>Bacteria</taxon>
        <taxon>Pseudomonadati</taxon>
        <taxon>Pseudomonadota</taxon>
        <taxon>Gammaproteobacteria</taxon>
        <taxon>Vibrionales</taxon>
        <taxon>Vibrionaceae</taxon>
        <taxon>Vibrio</taxon>
    </lineage>
</organism>
<dbReference type="InterPro" id="IPR036890">
    <property type="entry name" value="HATPase_C_sf"/>
</dbReference>
<dbReference type="AlphaFoldDB" id="A0A0B8PCB7"/>
<comment type="caution">
    <text evidence="1">The sequence shown here is derived from an EMBL/GenBank/DDBJ whole genome shotgun (WGS) entry which is preliminary data.</text>
</comment>
<evidence type="ECO:0000313" key="1">
    <source>
        <dbReference type="EMBL" id="GAM60534.1"/>
    </source>
</evidence>
<protein>
    <submittedName>
        <fullName evidence="1">Autolysis histidine kinase lytS</fullName>
    </submittedName>
</protein>